<feature type="domain" description="EF-hand" evidence="7">
    <location>
        <begin position="503"/>
        <end position="538"/>
    </location>
</feature>
<dbReference type="HOGENOM" id="CLU_010480_3_0_1"/>
<dbReference type="Proteomes" id="UP000053424">
    <property type="component" value="Unassembled WGS sequence"/>
</dbReference>
<dbReference type="AlphaFoldDB" id="A0A0C3C7F1"/>
<dbReference type="SUPFAM" id="SSF50182">
    <property type="entry name" value="Sm-like ribonucleoproteins"/>
    <property type="match status" value="1"/>
</dbReference>
<dbReference type="InterPro" id="IPR002048">
    <property type="entry name" value="EF_hand_dom"/>
</dbReference>
<dbReference type="PANTHER" id="PTHR31323:SF15">
    <property type="entry name" value="MECHANOSENSITIVE ION CHANNEL PROTEIN MSY1"/>
    <property type="match status" value="1"/>
</dbReference>
<keyword evidence="9" id="KW-1185">Reference proteome</keyword>
<dbReference type="PROSITE" id="PS50222">
    <property type="entry name" value="EF_HAND_2"/>
    <property type="match status" value="1"/>
</dbReference>
<proteinExistence type="predicted"/>
<protein>
    <recommendedName>
        <fullName evidence="7">EF-hand domain-containing protein</fullName>
    </recommendedName>
</protein>
<dbReference type="InterPro" id="IPR010920">
    <property type="entry name" value="LSM_dom_sf"/>
</dbReference>
<evidence type="ECO:0000313" key="8">
    <source>
        <dbReference type="EMBL" id="KIM40124.1"/>
    </source>
</evidence>
<feature type="transmembrane region" description="Helical" evidence="6">
    <location>
        <begin position="590"/>
        <end position="614"/>
    </location>
</feature>
<dbReference type="GO" id="GO:0006874">
    <property type="term" value="P:intracellular calcium ion homeostasis"/>
    <property type="evidence" value="ECO:0007669"/>
    <property type="project" value="TreeGrafter"/>
</dbReference>
<sequence length="881" mass="97829">MLPSSTGSRLHTHLPNESEVELVNHPHTANAPHGGVPNSDLHPEFEPGPFRGELDNYSYDNVFPASALEANADSHFPPTPLTRQHYLSAGAPLLLENNTSRERLISTNNMSYPPQRPDLGHHANSSYTTQVPTPGGGGGGISGLPYDPERQLSQESTSSSTKLRKPGWGKKDAEQGYTELGNSRAGYNANQSDAMLRLPDGEIPKTKVGKLYGWMINASIVTRWILFIVPILGIVWIPGILSLTKFPNANIWSVRLIWWSIWLTVLWAGWWAALAVSRILPTIIRSTVGVVAVSTRRYIDWMQALHRYIALFAWTVAVWVSYNFLIDARQSGTASPKSTHAVDLIGKLLFSFFICAAVLLFEKFAIQWIAGKFHERSYAERIADQKFAVKSLVTLYKNSVDIPGHTDTLQPNVKGSSVNPKRLFKKLKDGVRYATTTTATVFGNVASEIAGSSVLQPNSAQAVIKTALESANKSRLLARRLFYSFAQKGSEYMFVEDIERFFPTKDDALAVFALFDKDSNGDASREEMEIACLELHREQLSIENSMRDLDSAVGRLDNILMSVYVIIAVLIIAVGLQASLATLVTGAGTLILGLSWLIGGSLQEVLTSIIFLFIKHPFDVGDRVVLKGDTYTVKEIRLLSTVFLDSDSGLVQAPNSQLNTLFIQNVRRSPQMSETFTFYVSYSTTFEDLERLRERMLEFVTQERRDYETVFDVKVKDFPDQAKMTLSADIKYKSNGQQAALKAKRRNKWICALKTILGELKIYGPSGDPNPPPSVSRYAKVPWDIIEAEERKAAIEKQSLPVEDQPFSKDWKLDDKNAALLVSADGVFGESAELHLTNPRRGLSNVNVGETGRTGLPQPVRPVQQQGASHPADVFELRSRP</sequence>
<feature type="transmembrane region" description="Helical" evidence="6">
    <location>
        <begin position="305"/>
        <end position="325"/>
    </location>
</feature>
<evidence type="ECO:0000256" key="3">
    <source>
        <dbReference type="ARBA" id="ARBA00022989"/>
    </source>
</evidence>
<evidence type="ECO:0000259" key="7">
    <source>
        <dbReference type="PROSITE" id="PS50222"/>
    </source>
</evidence>
<name>A0A0C3C7F1_HEBCY</name>
<keyword evidence="2 6" id="KW-0812">Transmembrane</keyword>
<dbReference type="Gene3D" id="1.10.238.10">
    <property type="entry name" value="EF-hand"/>
    <property type="match status" value="1"/>
</dbReference>
<feature type="region of interest" description="Disordered" evidence="5">
    <location>
        <begin position="26"/>
        <end position="53"/>
    </location>
</feature>
<dbReference type="GO" id="GO:0005262">
    <property type="term" value="F:calcium channel activity"/>
    <property type="evidence" value="ECO:0007669"/>
    <property type="project" value="TreeGrafter"/>
</dbReference>
<feature type="region of interest" description="Disordered" evidence="5">
    <location>
        <begin position="107"/>
        <end position="175"/>
    </location>
</feature>
<dbReference type="GO" id="GO:0016020">
    <property type="term" value="C:membrane"/>
    <property type="evidence" value="ECO:0007669"/>
    <property type="project" value="UniProtKB-SubCell"/>
</dbReference>
<feature type="transmembrane region" description="Helical" evidence="6">
    <location>
        <begin position="563"/>
        <end position="584"/>
    </location>
</feature>
<comment type="subcellular location">
    <subcellularLocation>
        <location evidence="1">Membrane</location>
    </subcellularLocation>
</comment>
<reference evidence="9" key="2">
    <citation type="submission" date="2015-01" db="EMBL/GenBank/DDBJ databases">
        <title>Evolutionary Origins and Diversification of the Mycorrhizal Mutualists.</title>
        <authorList>
            <consortium name="DOE Joint Genome Institute"/>
            <consortium name="Mycorrhizal Genomics Consortium"/>
            <person name="Kohler A."/>
            <person name="Kuo A."/>
            <person name="Nagy L.G."/>
            <person name="Floudas D."/>
            <person name="Copeland A."/>
            <person name="Barry K.W."/>
            <person name="Cichocki N."/>
            <person name="Veneault-Fourrey C."/>
            <person name="LaButti K."/>
            <person name="Lindquist E.A."/>
            <person name="Lipzen A."/>
            <person name="Lundell T."/>
            <person name="Morin E."/>
            <person name="Murat C."/>
            <person name="Riley R."/>
            <person name="Ohm R."/>
            <person name="Sun H."/>
            <person name="Tunlid A."/>
            <person name="Henrissat B."/>
            <person name="Grigoriev I.V."/>
            <person name="Hibbett D.S."/>
            <person name="Martin F."/>
        </authorList>
    </citation>
    <scope>NUCLEOTIDE SEQUENCE [LARGE SCALE GENOMIC DNA]</scope>
    <source>
        <strain evidence="9">h7</strain>
    </source>
</reference>
<dbReference type="InterPro" id="IPR023408">
    <property type="entry name" value="MscS_beta-dom_sf"/>
</dbReference>
<dbReference type="Gene3D" id="2.30.30.60">
    <property type="match status" value="1"/>
</dbReference>
<evidence type="ECO:0000313" key="9">
    <source>
        <dbReference type="Proteomes" id="UP000053424"/>
    </source>
</evidence>
<dbReference type="Pfam" id="PF00924">
    <property type="entry name" value="MS_channel_2nd"/>
    <property type="match status" value="1"/>
</dbReference>
<evidence type="ECO:0000256" key="6">
    <source>
        <dbReference type="SAM" id="Phobius"/>
    </source>
</evidence>
<feature type="compositionally biased region" description="Polar residues" evidence="5">
    <location>
        <begin position="123"/>
        <end position="132"/>
    </location>
</feature>
<dbReference type="Pfam" id="PF25886">
    <property type="entry name" value="Msy1"/>
    <property type="match status" value="1"/>
</dbReference>
<reference evidence="8 9" key="1">
    <citation type="submission" date="2014-04" db="EMBL/GenBank/DDBJ databases">
        <authorList>
            <consortium name="DOE Joint Genome Institute"/>
            <person name="Kuo A."/>
            <person name="Gay G."/>
            <person name="Dore J."/>
            <person name="Kohler A."/>
            <person name="Nagy L.G."/>
            <person name="Floudas D."/>
            <person name="Copeland A."/>
            <person name="Barry K.W."/>
            <person name="Cichocki N."/>
            <person name="Veneault-Fourrey C."/>
            <person name="LaButti K."/>
            <person name="Lindquist E.A."/>
            <person name="Lipzen A."/>
            <person name="Lundell T."/>
            <person name="Morin E."/>
            <person name="Murat C."/>
            <person name="Sun H."/>
            <person name="Tunlid A."/>
            <person name="Henrissat B."/>
            <person name="Grigoriev I.V."/>
            <person name="Hibbett D.S."/>
            <person name="Martin F."/>
            <person name="Nordberg H.P."/>
            <person name="Cantor M.N."/>
            <person name="Hua S.X."/>
        </authorList>
    </citation>
    <scope>NUCLEOTIDE SEQUENCE [LARGE SCALE GENOMIC DNA]</scope>
    <source>
        <strain evidence="9">h7</strain>
    </source>
</reference>
<feature type="transmembrane region" description="Helical" evidence="6">
    <location>
        <begin position="224"/>
        <end position="244"/>
    </location>
</feature>
<feature type="transmembrane region" description="Helical" evidence="6">
    <location>
        <begin position="345"/>
        <end position="366"/>
    </location>
</feature>
<feature type="region of interest" description="Disordered" evidence="5">
    <location>
        <begin position="841"/>
        <end position="881"/>
    </location>
</feature>
<evidence type="ECO:0000256" key="2">
    <source>
        <dbReference type="ARBA" id="ARBA00022692"/>
    </source>
</evidence>
<dbReference type="InterPro" id="IPR006685">
    <property type="entry name" value="MscS_channel_2nd"/>
</dbReference>
<dbReference type="OrthoDB" id="544685at2759"/>
<organism evidence="8 9">
    <name type="scientific">Hebeloma cylindrosporum</name>
    <dbReference type="NCBI Taxonomy" id="76867"/>
    <lineage>
        <taxon>Eukaryota</taxon>
        <taxon>Fungi</taxon>
        <taxon>Dikarya</taxon>
        <taxon>Basidiomycota</taxon>
        <taxon>Agaricomycotina</taxon>
        <taxon>Agaricomycetes</taxon>
        <taxon>Agaricomycetidae</taxon>
        <taxon>Agaricales</taxon>
        <taxon>Agaricineae</taxon>
        <taxon>Hymenogastraceae</taxon>
        <taxon>Hebeloma</taxon>
    </lineage>
</organism>
<evidence type="ECO:0000256" key="1">
    <source>
        <dbReference type="ARBA" id="ARBA00004370"/>
    </source>
</evidence>
<dbReference type="EMBL" id="KN831783">
    <property type="protein sequence ID" value="KIM40124.1"/>
    <property type="molecule type" value="Genomic_DNA"/>
</dbReference>
<dbReference type="InterPro" id="IPR058650">
    <property type="entry name" value="Msy1/2-like"/>
</dbReference>
<evidence type="ECO:0000256" key="4">
    <source>
        <dbReference type="ARBA" id="ARBA00023136"/>
    </source>
</evidence>
<dbReference type="PANTHER" id="PTHR31323">
    <property type="entry name" value="MECHANOSENSITIVE ION CHANNEL PROTEIN MSY2"/>
    <property type="match status" value="1"/>
</dbReference>
<feature type="transmembrane region" description="Helical" evidence="6">
    <location>
        <begin position="256"/>
        <end position="276"/>
    </location>
</feature>
<evidence type="ECO:0000256" key="5">
    <source>
        <dbReference type="SAM" id="MobiDB-lite"/>
    </source>
</evidence>
<dbReference type="GO" id="GO:0005509">
    <property type="term" value="F:calcium ion binding"/>
    <property type="evidence" value="ECO:0007669"/>
    <property type="project" value="InterPro"/>
</dbReference>
<keyword evidence="3 6" id="KW-1133">Transmembrane helix</keyword>
<gene>
    <name evidence="8" type="ORF">M413DRAFT_446276</name>
</gene>
<accession>A0A0C3C7F1</accession>
<keyword evidence="4 6" id="KW-0472">Membrane</keyword>